<keyword evidence="4" id="KW-0804">Transcription</keyword>
<evidence type="ECO:0000259" key="6">
    <source>
        <dbReference type="Pfam" id="PF08281"/>
    </source>
</evidence>
<feature type="domain" description="RNA polymerase sigma-70 region 2" evidence="5">
    <location>
        <begin position="13"/>
        <end position="80"/>
    </location>
</feature>
<protein>
    <submittedName>
        <fullName evidence="7">RNA polymerase sigma-70 factor (ECF subfamily)</fullName>
    </submittedName>
</protein>
<evidence type="ECO:0000259" key="5">
    <source>
        <dbReference type="Pfam" id="PF04542"/>
    </source>
</evidence>
<dbReference type="GO" id="GO:0016987">
    <property type="term" value="F:sigma factor activity"/>
    <property type="evidence" value="ECO:0007669"/>
    <property type="project" value="UniProtKB-KW"/>
</dbReference>
<keyword evidence="2" id="KW-0805">Transcription regulation</keyword>
<accession>A0A9X2G5R6</accession>
<comment type="similarity">
    <text evidence="1">Belongs to the sigma-70 factor family. ECF subfamily.</text>
</comment>
<dbReference type="PANTHER" id="PTHR43133:SF25">
    <property type="entry name" value="RNA POLYMERASE SIGMA FACTOR RFAY-RELATED"/>
    <property type="match status" value="1"/>
</dbReference>
<dbReference type="Pfam" id="PF04542">
    <property type="entry name" value="Sigma70_r2"/>
    <property type="match status" value="1"/>
</dbReference>
<organism evidence="7 8">
    <name type="scientific">Nonomuraea thailandensis</name>
    <dbReference type="NCBI Taxonomy" id="1188745"/>
    <lineage>
        <taxon>Bacteria</taxon>
        <taxon>Bacillati</taxon>
        <taxon>Actinomycetota</taxon>
        <taxon>Actinomycetes</taxon>
        <taxon>Streptosporangiales</taxon>
        <taxon>Streptosporangiaceae</taxon>
        <taxon>Nonomuraea</taxon>
    </lineage>
</organism>
<proteinExistence type="inferred from homology"/>
<dbReference type="InterPro" id="IPR013249">
    <property type="entry name" value="RNA_pol_sigma70_r4_t2"/>
</dbReference>
<evidence type="ECO:0000256" key="4">
    <source>
        <dbReference type="ARBA" id="ARBA00023163"/>
    </source>
</evidence>
<dbReference type="Gene3D" id="1.10.10.10">
    <property type="entry name" value="Winged helix-like DNA-binding domain superfamily/Winged helix DNA-binding domain"/>
    <property type="match status" value="1"/>
</dbReference>
<dbReference type="CDD" id="cd06171">
    <property type="entry name" value="Sigma70_r4"/>
    <property type="match status" value="1"/>
</dbReference>
<dbReference type="SUPFAM" id="SSF88946">
    <property type="entry name" value="Sigma2 domain of RNA polymerase sigma factors"/>
    <property type="match status" value="1"/>
</dbReference>
<dbReference type="PANTHER" id="PTHR43133">
    <property type="entry name" value="RNA POLYMERASE ECF-TYPE SIGMA FACTO"/>
    <property type="match status" value="1"/>
</dbReference>
<dbReference type="InterPro" id="IPR013325">
    <property type="entry name" value="RNA_pol_sigma_r2"/>
</dbReference>
<feature type="domain" description="RNA polymerase sigma factor 70 region 4 type 2" evidence="6">
    <location>
        <begin position="105"/>
        <end position="156"/>
    </location>
</feature>
<dbReference type="InterPro" id="IPR039425">
    <property type="entry name" value="RNA_pol_sigma-70-like"/>
</dbReference>
<dbReference type="EMBL" id="JAMZEB010000001">
    <property type="protein sequence ID" value="MCP2353117.1"/>
    <property type="molecule type" value="Genomic_DNA"/>
</dbReference>
<dbReference type="SUPFAM" id="SSF88659">
    <property type="entry name" value="Sigma3 and sigma4 domains of RNA polymerase sigma factors"/>
    <property type="match status" value="1"/>
</dbReference>
<dbReference type="InterPro" id="IPR036388">
    <property type="entry name" value="WH-like_DNA-bd_sf"/>
</dbReference>
<dbReference type="AlphaFoldDB" id="A0A9X2G5R6"/>
<evidence type="ECO:0000256" key="3">
    <source>
        <dbReference type="ARBA" id="ARBA00023082"/>
    </source>
</evidence>
<sequence length="181" mass="20802">MDEDDRARFESVYRSTYDHLLGYAVRRCDRAEDAADVVAETYLIAWRRIADLPDGEHARMWLFGVAGKVMANHRRGERRRTAWHADFVAEAERLYAVGSAASEFDAVDEAMSQLSDDDRELLALAIWEELDTGQIAQVLGCSRNAVRIRLHRARQRFVKALERPGTPAMRVNRPLIREEMQ</sequence>
<comment type="caution">
    <text evidence="7">The sequence shown here is derived from an EMBL/GenBank/DDBJ whole genome shotgun (WGS) entry which is preliminary data.</text>
</comment>
<dbReference type="InterPro" id="IPR014284">
    <property type="entry name" value="RNA_pol_sigma-70_dom"/>
</dbReference>
<dbReference type="Proteomes" id="UP001139648">
    <property type="component" value="Unassembled WGS sequence"/>
</dbReference>
<dbReference type="RefSeq" id="WP_253739546.1">
    <property type="nucleotide sequence ID" value="NZ_BAABKA010000105.1"/>
</dbReference>
<dbReference type="NCBIfam" id="TIGR02937">
    <property type="entry name" value="sigma70-ECF"/>
    <property type="match status" value="1"/>
</dbReference>
<evidence type="ECO:0000313" key="8">
    <source>
        <dbReference type="Proteomes" id="UP001139648"/>
    </source>
</evidence>
<keyword evidence="3" id="KW-0731">Sigma factor</keyword>
<dbReference type="Pfam" id="PF08281">
    <property type="entry name" value="Sigma70_r4_2"/>
    <property type="match status" value="1"/>
</dbReference>
<evidence type="ECO:0000313" key="7">
    <source>
        <dbReference type="EMBL" id="MCP2353117.1"/>
    </source>
</evidence>
<dbReference type="InterPro" id="IPR013324">
    <property type="entry name" value="RNA_pol_sigma_r3/r4-like"/>
</dbReference>
<evidence type="ECO:0000256" key="1">
    <source>
        <dbReference type="ARBA" id="ARBA00010641"/>
    </source>
</evidence>
<dbReference type="GO" id="GO:0006352">
    <property type="term" value="P:DNA-templated transcription initiation"/>
    <property type="evidence" value="ECO:0007669"/>
    <property type="project" value="InterPro"/>
</dbReference>
<dbReference type="GO" id="GO:0003677">
    <property type="term" value="F:DNA binding"/>
    <property type="evidence" value="ECO:0007669"/>
    <property type="project" value="InterPro"/>
</dbReference>
<reference evidence="7" key="1">
    <citation type="submission" date="2022-06" db="EMBL/GenBank/DDBJ databases">
        <title>Sequencing the genomes of 1000 actinobacteria strains.</title>
        <authorList>
            <person name="Klenk H.-P."/>
        </authorList>
    </citation>
    <scope>NUCLEOTIDE SEQUENCE</scope>
    <source>
        <strain evidence="7">DSM 46694</strain>
    </source>
</reference>
<evidence type="ECO:0000256" key="2">
    <source>
        <dbReference type="ARBA" id="ARBA00023015"/>
    </source>
</evidence>
<name>A0A9X2G5R6_9ACTN</name>
<dbReference type="InterPro" id="IPR007627">
    <property type="entry name" value="RNA_pol_sigma70_r2"/>
</dbReference>
<dbReference type="Gene3D" id="1.10.1740.10">
    <property type="match status" value="1"/>
</dbReference>
<gene>
    <name evidence="7" type="ORF">HD597_000137</name>
</gene>
<keyword evidence="8" id="KW-1185">Reference proteome</keyword>